<dbReference type="Pfam" id="PF01189">
    <property type="entry name" value="Methyltr_RsmB-F"/>
    <property type="match status" value="1"/>
</dbReference>
<feature type="domain" description="SAM-dependent MTase RsmB/NOP-type" evidence="7">
    <location>
        <begin position="130"/>
        <end position="424"/>
    </location>
</feature>
<dbReference type="InterPro" id="IPR049560">
    <property type="entry name" value="MeTrfase_RsmB-F_NOP2_cat"/>
</dbReference>
<dbReference type="InterPro" id="IPR023267">
    <property type="entry name" value="RCMT"/>
</dbReference>
<evidence type="ECO:0000259" key="7">
    <source>
        <dbReference type="PROSITE" id="PS51686"/>
    </source>
</evidence>
<feature type="binding site" evidence="5">
    <location>
        <position position="256"/>
    </location>
    <ligand>
        <name>S-adenosyl-L-methionine</name>
        <dbReference type="ChEBI" id="CHEBI:59789"/>
    </ligand>
</feature>
<dbReference type="Pfam" id="PF21153">
    <property type="entry name" value="NSUN5_N"/>
    <property type="match status" value="1"/>
</dbReference>
<evidence type="ECO:0000256" key="5">
    <source>
        <dbReference type="PROSITE-ProRule" id="PRU01023"/>
    </source>
</evidence>
<comment type="similarity">
    <text evidence="5">Belongs to the class I-like SAM-binding methyltransferase superfamily. RsmB/NOP family.</text>
</comment>
<dbReference type="GO" id="GO:0008173">
    <property type="term" value="F:RNA methyltransferase activity"/>
    <property type="evidence" value="ECO:0007669"/>
    <property type="project" value="InterPro"/>
</dbReference>
<proteinExistence type="inferred from homology"/>
<dbReference type="AlphaFoldDB" id="A0A0H5RB36"/>
<dbReference type="InterPro" id="IPR049561">
    <property type="entry name" value="NSUN5_7_fdxn-like"/>
</dbReference>
<dbReference type="InterPro" id="IPR029063">
    <property type="entry name" value="SAM-dependent_MTases_sf"/>
</dbReference>
<feature type="binding site" evidence="5">
    <location>
        <begin position="234"/>
        <end position="240"/>
    </location>
    <ligand>
        <name>S-adenosyl-L-methionine</name>
        <dbReference type="ChEBI" id="CHEBI:59789"/>
    </ligand>
</feature>
<feature type="active site" description="Nucleophile" evidence="5">
    <location>
        <position position="359"/>
    </location>
</feature>
<dbReference type="GO" id="GO:0070475">
    <property type="term" value="P:rRNA base methylation"/>
    <property type="evidence" value="ECO:0007669"/>
    <property type="project" value="TreeGrafter"/>
</dbReference>
<evidence type="ECO:0000256" key="4">
    <source>
        <dbReference type="ARBA" id="ARBA00022884"/>
    </source>
</evidence>
<feature type="region of interest" description="Disordered" evidence="6">
    <location>
        <begin position="435"/>
        <end position="477"/>
    </location>
</feature>
<evidence type="ECO:0000256" key="3">
    <source>
        <dbReference type="ARBA" id="ARBA00022691"/>
    </source>
</evidence>
<dbReference type="Pfam" id="PF21148">
    <property type="entry name" value="NSUN5_fdxn-like"/>
    <property type="match status" value="1"/>
</dbReference>
<dbReference type="PROSITE" id="PS51686">
    <property type="entry name" value="SAM_MT_RSMB_NOP"/>
    <property type="match status" value="1"/>
</dbReference>
<keyword evidence="1 5" id="KW-0489">Methyltransferase</keyword>
<feature type="compositionally biased region" description="Polar residues" evidence="6">
    <location>
        <begin position="454"/>
        <end position="468"/>
    </location>
</feature>
<feature type="non-terminal residue" evidence="8">
    <location>
        <position position="477"/>
    </location>
</feature>
<dbReference type="PRINTS" id="PR02008">
    <property type="entry name" value="RCMTFAMILY"/>
</dbReference>
<sequence length="477" mass="53117">MSGNYQAAGKLLREMMNRRVGLKTLMFNSDKRSVLFNNRLVFALVCQAIKYHDIIARLIADTPLYGLAREPSGKYTIIVMVYDLLFGKGCIIGGGSLRRSIMENSAVLKEKVLAEKTKLHITENEHLLPGHYRHSQTLLKYARVNTLKMNLDDAISSMAALKDVKSSKQCSVEQCSVDIDSDIPSLLRLPSHYDLHDNELVTNGSIILQDKASCMPVHVLLDSPQQIHHVIDACAAPGNKTTQLAAGLVDKVHAFERDSKRFKLLCSRVERAGAGHIITPVHADFRTSSPTDPVYEDVDAIVVDPSCSGSGLAQHRIEASLQLASTTKSDLYRLQRQQVELIMHAMKFPGVRRITYSTCSVNREENEDVVRIILRRSPGWKLDNAMPSWPCRGWSSVFPGAEHCIRSSPEMGTHGFFVALFVRVPVDQTAPADLLPMSTKLSPSPIDEKRAPIRSQSGSRIKANQSIQNRRRGKRCL</sequence>
<dbReference type="Gene3D" id="3.40.50.150">
    <property type="entry name" value="Vaccinia Virus protein VP39"/>
    <property type="match status" value="1"/>
</dbReference>
<keyword evidence="4 5" id="KW-0694">RNA-binding</keyword>
<organism evidence="8">
    <name type="scientific">Spongospora subterranea</name>
    <dbReference type="NCBI Taxonomy" id="70186"/>
    <lineage>
        <taxon>Eukaryota</taxon>
        <taxon>Sar</taxon>
        <taxon>Rhizaria</taxon>
        <taxon>Endomyxa</taxon>
        <taxon>Phytomyxea</taxon>
        <taxon>Plasmodiophorida</taxon>
        <taxon>Plasmodiophoridae</taxon>
        <taxon>Spongospora</taxon>
    </lineage>
</organism>
<feature type="binding site" evidence="5">
    <location>
        <position position="284"/>
    </location>
    <ligand>
        <name>S-adenosyl-L-methionine</name>
        <dbReference type="ChEBI" id="CHEBI:59789"/>
    </ligand>
</feature>
<dbReference type="CDD" id="cd02440">
    <property type="entry name" value="AdoMet_MTases"/>
    <property type="match status" value="1"/>
</dbReference>
<dbReference type="EMBL" id="HACM01010579">
    <property type="protein sequence ID" value="CRZ11021.1"/>
    <property type="molecule type" value="Transcribed_RNA"/>
</dbReference>
<dbReference type="PANTHER" id="PTHR22807:SF4">
    <property type="entry name" value="28S RRNA (CYTOSINE-C(5))-METHYLTRANSFERASE"/>
    <property type="match status" value="1"/>
</dbReference>
<dbReference type="Gene3D" id="3.30.70.1170">
    <property type="entry name" value="Sun protein, domain 3"/>
    <property type="match status" value="1"/>
</dbReference>
<dbReference type="SUPFAM" id="SSF53335">
    <property type="entry name" value="S-adenosyl-L-methionine-dependent methyltransferases"/>
    <property type="match status" value="1"/>
</dbReference>
<evidence type="ECO:0000313" key="8">
    <source>
        <dbReference type="EMBL" id="CRZ11021.1"/>
    </source>
</evidence>
<dbReference type="InterPro" id="IPR001678">
    <property type="entry name" value="MeTrfase_RsmB-F_NOP2_dom"/>
</dbReference>
<feature type="binding site" evidence="5">
    <location>
        <position position="304"/>
    </location>
    <ligand>
        <name>S-adenosyl-L-methionine</name>
        <dbReference type="ChEBI" id="CHEBI:59789"/>
    </ligand>
</feature>
<reference evidence="8" key="1">
    <citation type="submission" date="2015-04" db="EMBL/GenBank/DDBJ databases">
        <title>The genome sequence of the plant pathogenic Rhizarian Plasmodiophora brassicae reveals insights in its biotrophic life cycle and the origin of chitin synthesis.</title>
        <authorList>
            <person name="Schwelm A."/>
            <person name="Fogelqvist J."/>
            <person name="Knaust A."/>
            <person name="Julke S."/>
            <person name="Lilja T."/>
            <person name="Dhandapani V."/>
            <person name="Bonilla-Rosso G."/>
            <person name="Karlsson M."/>
            <person name="Shevchenko A."/>
            <person name="Choi S.R."/>
            <person name="Kim H.G."/>
            <person name="Park J.Y."/>
            <person name="Lim Y.P."/>
            <person name="Ludwig-Muller J."/>
            <person name="Dixelius C."/>
        </authorList>
    </citation>
    <scope>NUCLEOTIDE SEQUENCE</scope>
    <source>
        <tissue evidence="8">Potato root galls</tissue>
    </source>
</reference>
<keyword evidence="2 5" id="KW-0808">Transferase</keyword>
<evidence type="ECO:0000256" key="6">
    <source>
        <dbReference type="SAM" id="MobiDB-lite"/>
    </source>
</evidence>
<name>A0A0H5RB36_9EUKA</name>
<accession>A0A0H5RB36</accession>
<dbReference type="InterPro" id="IPR048889">
    <property type="entry name" value="NSUN5_RCM1_N"/>
</dbReference>
<dbReference type="GO" id="GO:0003723">
    <property type="term" value="F:RNA binding"/>
    <property type="evidence" value="ECO:0007669"/>
    <property type="project" value="UniProtKB-UniRule"/>
</dbReference>
<dbReference type="GO" id="GO:0005730">
    <property type="term" value="C:nucleolus"/>
    <property type="evidence" value="ECO:0007669"/>
    <property type="project" value="TreeGrafter"/>
</dbReference>
<evidence type="ECO:0000256" key="2">
    <source>
        <dbReference type="ARBA" id="ARBA00022679"/>
    </source>
</evidence>
<keyword evidence="3 5" id="KW-0949">S-adenosyl-L-methionine</keyword>
<protein>
    <recommendedName>
        <fullName evidence="7">SAM-dependent MTase RsmB/NOP-type domain-containing protein</fullName>
    </recommendedName>
</protein>
<dbReference type="PANTHER" id="PTHR22807">
    <property type="entry name" value="NOP2 YEAST -RELATED NOL1/NOP2/FMU SUN DOMAIN-CONTAINING"/>
    <property type="match status" value="1"/>
</dbReference>
<evidence type="ECO:0000256" key="1">
    <source>
        <dbReference type="ARBA" id="ARBA00022603"/>
    </source>
</evidence>